<gene>
    <name evidence="1" type="ORF">LJD74_03320</name>
</gene>
<protein>
    <submittedName>
        <fullName evidence="1">Uncharacterized protein</fullName>
    </submittedName>
</protein>
<comment type="caution">
    <text evidence="1">The sequence shown here is derived from an EMBL/GenBank/DDBJ whole genome shotgun (WGS) entry which is preliminary data.</text>
</comment>
<dbReference type="RefSeq" id="WP_117782092.1">
    <property type="nucleotide sequence ID" value="NZ_JAJDKQ010000004.1"/>
</dbReference>
<evidence type="ECO:0000313" key="2">
    <source>
        <dbReference type="Proteomes" id="UP001197827"/>
    </source>
</evidence>
<organism evidence="1 2">
    <name type="scientific">Faecalibacillus intestinalis</name>
    <dbReference type="NCBI Taxonomy" id="1982626"/>
    <lineage>
        <taxon>Bacteria</taxon>
        <taxon>Bacillati</taxon>
        <taxon>Bacillota</taxon>
        <taxon>Erysipelotrichia</taxon>
        <taxon>Erysipelotrichales</taxon>
        <taxon>Coprobacillaceae</taxon>
        <taxon>Faecalibacillus</taxon>
    </lineage>
</organism>
<evidence type="ECO:0000313" key="1">
    <source>
        <dbReference type="EMBL" id="MCB8561042.1"/>
    </source>
</evidence>
<accession>A0AAW4VCB0</accession>
<dbReference type="EMBL" id="JAJDKQ010000004">
    <property type="protein sequence ID" value="MCB8561042.1"/>
    <property type="molecule type" value="Genomic_DNA"/>
</dbReference>
<name>A0AAW4VCB0_9FIRM</name>
<reference evidence="1" key="1">
    <citation type="submission" date="2021-10" db="EMBL/GenBank/DDBJ databases">
        <title>Collection of gut derived symbiotic bacterial strains cultured from healthy donors.</title>
        <authorList>
            <person name="Lin H."/>
            <person name="Littmann E."/>
            <person name="Kohout C."/>
            <person name="Pamer E.G."/>
        </authorList>
    </citation>
    <scope>NUCLEOTIDE SEQUENCE</scope>
    <source>
        <strain evidence="1">DFI.5.2</strain>
    </source>
</reference>
<proteinExistence type="predicted"/>
<sequence length="63" mass="7370">MKNTNHDKNLDYIYDNHPDLLDSYIDVYENSILAVDHTVSPEDMIDITEMIIAFEKEKALKLN</sequence>
<dbReference type="AlphaFoldDB" id="A0AAW4VCB0"/>
<dbReference type="Proteomes" id="UP001197827">
    <property type="component" value="Unassembled WGS sequence"/>
</dbReference>